<dbReference type="InterPro" id="IPR001810">
    <property type="entry name" value="F-box_dom"/>
</dbReference>
<dbReference type="PANTHER" id="PTHR24414:SF193">
    <property type="entry name" value="F-BOX DOMAIN-CONTAINING PROTEIN"/>
    <property type="match status" value="1"/>
</dbReference>
<evidence type="ECO:0000313" key="4">
    <source>
        <dbReference type="Proteomes" id="UP000836841"/>
    </source>
</evidence>
<name>A0AAU9RZ00_THLAR</name>
<gene>
    <name evidence="3" type="ORF">TAV2_LOCUS8784</name>
</gene>
<dbReference type="Pfam" id="PF00646">
    <property type="entry name" value="F-box"/>
    <property type="match status" value="1"/>
</dbReference>
<evidence type="ECO:0000313" key="3">
    <source>
        <dbReference type="EMBL" id="CAH2051291.1"/>
    </source>
</evidence>
<feature type="domain" description="FKB95-like N-terminal Kelch" evidence="2">
    <location>
        <begin position="63"/>
        <end position="315"/>
    </location>
</feature>
<feature type="domain" description="F-box" evidence="1">
    <location>
        <begin position="3"/>
        <end position="32"/>
    </location>
</feature>
<accession>A0AAU9RZ00</accession>
<protein>
    <recommendedName>
        <fullName evidence="5">F-box domain-containing protein</fullName>
    </recommendedName>
</protein>
<dbReference type="InterPro" id="IPR050354">
    <property type="entry name" value="F-box/kelch-repeat_ARATH"/>
</dbReference>
<dbReference type="SUPFAM" id="SSF117281">
    <property type="entry name" value="Kelch motif"/>
    <property type="match status" value="1"/>
</dbReference>
<dbReference type="Proteomes" id="UP000836841">
    <property type="component" value="Chromosome 3"/>
</dbReference>
<sequence>MDCIARVPRCYYPTLSLVSKYFRSLVASPELYARRSLLGCAEYCFYLGFSDRSSSYMSWYTFRSTDKCLARIQSIPCVPIHSICVVVGSNIYMIGGVDNRKATPDVSVISCVSHKCEILPRFRRNVAGRLPIGFFDRKIYLIDYYDDHDPRIMVFDTESRTWGLGGRSKVEAEDRVVGCVGMSGKIYMTTTKNGYICHLNEGEGGAWETDEIMNSEQWIDPCILDDMLYSYDEYKNSLCGFDLKLRCWKKVKGLKGLPQNCFCTRITCCGSKLVVFFQTEFDLSSGKTEIWCAEIAVEKHAGELLGNVERCDMVLVHRFDLIECLAVKI</sequence>
<dbReference type="Gene3D" id="2.120.10.80">
    <property type="entry name" value="Kelch-type beta propeller"/>
    <property type="match status" value="1"/>
</dbReference>
<dbReference type="EMBL" id="OU466859">
    <property type="protein sequence ID" value="CAH2051291.1"/>
    <property type="molecule type" value="Genomic_DNA"/>
</dbReference>
<dbReference type="InterPro" id="IPR015915">
    <property type="entry name" value="Kelch-typ_b-propeller"/>
</dbReference>
<evidence type="ECO:0000259" key="2">
    <source>
        <dbReference type="Pfam" id="PF25210"/>
    </source>
</evidence>
<dbReference type="CDD" id="cd22152">
    <property type="entry name" value="F-box_AtAFR-like"/>
    <property type="match status" value="1"/>
</dbReference>
<dbReference type="PANTHER" id="PTHR24414">
    <property type="entry name" value="F-BOX/KELCH-REPEAT PROTEIN SKIP4"/>
    <property type="match status" value="1"/>
</dbReference>
<proteinExistence type="predicted"/>
<dbReference type="Pfam" id="PF25210">
    <property type="entry name" value="Kelch_FKB95"/>
    <property type="match status" value="1"/>
</dbReference>
<dbReference type="AlphaFoldDB" id="A0AAU9RZ00"/>
<evidence type="ECO:0000259" key="1">
    <source>
        <dbReference type="Pfam" id="PF00646"/>
    </source>
</evidence>
<reference evidence="3 4" key="1">
    <citation type="submission" date="2022-03" db="EMBL/GenBank/DDBJ databases">
        <authorList>
            <person name="Nunn A."/>
            <person name="Chopra R."/>
            <person name="Nunn A."/>
            <person name="Contreras Garrido A."/>
        </authorList>
    </citation>
    <scope>NUCLEOTIDE SEQUENCE [LARGE SCALE GENOMIC DNA]</scope>
</reference>
<organism evidence="3 4">
    <name type="scientific">Thlaspi arvense</name>
    <name type="common">Field penny-cress</name>
    <dbReference type="NCBI Taxonomy" id="13288"/>
    <lineage>
        <taxon>Eukaryota</taxon>
        <taxon>Viridiplantae</taxon>
        <taxon>Streptophyta</taxon>
        <taxon>Embryophyta</taxon>
        <taxon>Tracheophyta</taxon>
        <taxon>Spermatophyta</taxon>
        <taxon>Magnoliopsida</taxon>
        <taxon>eudicotyledons</taxon>
        <taxon>Gunneridae</taxon>
        <taxon>Pentapetalae</taxon>
        <taxon>rosids</taxon>
        <taxon>malvids</taxon>
        <taxon>Brassicales</taxon>
        <taxon>Brassicaceae</taxon>
        <taxon>Thlaspideae</taxon>
        <taxon>Thlaspi</taxon>
    </lineage>
</organism>
<dbReference type="InterPro" id="IPR057499">
    <property type="entry name" value="Kelch_FKB95"/>
</dbReference>
<evidence type="ECO:0008006" key="5">
    <source>
        <dbReference type="Google" id="ProtNLM"/>
    </source>
</evidence>
<keyword evidence="4" id="KW-1185">Reference proteome</keyword>